<name>A0A927F5X2_9ACTN</name>
<evidence type="ECO:0000313" key="2">
    <source>
        <dbReference type="Proteomes" id="UP000632289"/>
    </source>
</evidence>
<comment type="caution">
    <text evidence="1">The sequence shown here is derived from an EMBL/GenBank/DDBJ whole genome shotgun (WGS) entry which is preliminary data.</text>
</comment>
<reference evidence="1" key="1">
    <citation type="submission" date="2020-09" db="EMBL/GenBank/DDBJ databases">
        <title>Secondary metabolite and genome analysis of marine Streptomyces chumphonensis KK1-2T.</title>
        <authorList>
            <person name="Phongsopitanun W."/>
            <person name="Kanchanasin P."/>
            <person name="Pittayakhajonwut P."/>
            <person name="Suwanborirux K."/>
            <person name="Tanasupawat S."/>
        </authorList>
    </citation>
    <scope>NUCLEOTIDE SEQUENCE</scope>
    <source>
        <strain evidence="1">KK1-2</strain>
    </source>
</reference>
<keyword evidence="2" id="KW-1185">Reference proteome</keyword>
<dbReference type="SUPFAM" id="SSF54637">
    <property type="entry name" value="Thioesterase/thiol ester dehydrase-isomerase"/>
    <property type="match status" value="1"/>
</dbReference>
<accession>A0A927F5X2</accession>
<evidence type="ECO:0000313" key="1">
    <source>
        <dbReference type="EMBL" id="MBD3934714.1"/>
    </source>
</evidence>
<proteinExistence type="predicted"/>
<dbReference type="Proteomes" id="UP000632289">
    <property type="component" value="Unassembled WGS sequence"/>
</dbReference>
<dbReference type="InterPro" id="IPR029069">
    <property type="entry name" value="HotDog_dom_sf"/>
</dbReference>
<organism evidence="1 2">
    <name type="scientific">Streptomyces chumphonensis</name>
    <dbReference type="NCBI Taxonomy" id="1214925"/>
    <lineage>
        <taxon>Bacteria</taxon>
        <taxon>Bacillati</taxon>
        <taxon>Actinomycetota</taxon>
        <taxon>Actinomycetes</taxon>
        <taxon>Kitasatosporales</taxon>
        <taxon>Streptomycetaceae</taxon>
        <taxon>Streptomyces</taxon>
    </lineage>
</organism>
<protein>
    <submittedName>
        <fullName evidence="1">Uncharacterized protein</fullName>
    </submittedName>
</protein>
<dbReference type="AlphaFoldDB" id="A0A927F5X2"/>
<gene>
    <name evidence="1" type="ORF">IF129_24525</name>
</gene>
<dbReference type="EMBL" id="JACXYU010000019">
    <property type="protein sequence ID" value="MBD3934714.1"/>
    <property type="molecule type" value="Genomic_DNA"/>
</dbReference>
<dbReference type="RefSeq" id="WP_191212013.1">
    <property type="nucleotide sequence ID" value="NZ_BAABKL010000004.1"/>
</dbReference>
<sequence length="129" mass="14374">MSSNTIKNAVHGDISVGTVLVWTKRYTEQDLRDFHALRGTAVDPLPEELPYLLVLAPLTKLGGDLDYLSQKMDWTVSRPVRRNEEITAELEVTRLEPTEGMTKIAFDARVRCGDDVVITGRSKGFIVSA</sequence>